<reference evidence="2 3" key="1">
    <citation type="submission" date="2019-10" db="EMBL/GenBank/DDBJ databases">
        <title>Epibacterium sp. nov., isolated from seawater.</title>
        <authorList>
            <person name="Zhang X."/>
            <person name="Li N."/>
        </authorList>
    </citation>
    <scope>NUCLEOTIDE SEQUENCE [LARGE SCALE GENOMIC DNA]</scope>
    <source>
        <strain evidence="2 3">SM1979</strain>
    </source>
</reference>
<dbReference type="InterPro" id="IPR050177">
    <property type="entry name" value="Lipid_A_modif_metabolic_enz"/>
</dbReference>
<dbReference type="Gene3D" id="3.40.50.720">
    <property type="entry name" value="NAD(P)-binding Rossmann-like Domain"/>
    <property type="match status" value="1"/>
</dbReference>
<accession>A0A843YL18</accession>
<sequence>MEIPTNGRVYVTGSGGIVGRHLCAVLQEVAPGWEILRNTADLTDLAATTRGLKAAGPLDLVIHLAALVPVDAVLADPARGYAVNVGGTVNLLAALAQSEDGDTAIQPETGRAAPRARLLCCSSGHVYASQPDPIRETDRTEPVSVYGKSKLLAEQAAREICQDTGRALCVPRLFSIHDPDQQGSYLRPSLERRLAKADPGAPFELHGAESLRDFLTAEQAARILVRLALGGAEGVVNVGSGTPQRVADFAQSLASFPLNIKSIGTPNILVPDVSRLRALIGENHD</sequence>
<organism evidence="2 3">
    <name type="scientific">Tritonibacter litoralis</name>
    <dbReference type="NCBI Taxonomy" id="2662264"/>
    <lineage>
        <taxon>Bacteria</taxon>
        <taxon>Pseudomonadati</taxon>
        <taxon>Pseudomonadota</taxon>
        <taxon>Alphaproteobacteria</taxon>
        <taxon>Rhodobacterales</taxon>
        <taxon>Paracoccaceae</taxon>
        <taxon>Tritonibacter</taxon>
    </lineage>
</organism>
<dbReference type="InterPro" id="IPR001509">
    <property type="entry name" value="Epimerase_deHydtase"/>
</dbReference>
<proteinExistence type="predicted"/>
<dbReference type="InterPro" id="IPR036291">
    <property type="entry name" value="NAD(P)-bd_dom_sf"/>
</dbReference>
<dbReference type="SUPFAM" id="SSF51735">
    <property type="entry name" value="NAD(P)-binding Rossmann-fold domains"/>
    <property type="match status" value="1"/>
</dbReference>
<evidence type="ECO:0000313" key="3">
    <source>
        <dbReference type="Proteomes" id="UP000444174"/>
    </source>
</evidence>
<feature type="domain" description="NAD-dependent epimerase/dehydratase" evidence="1">
    <location>
        <begin position="9"/>
        <end position="239"/>
    </location>
</feature>
<protein>
    <submittedName>
        <fullName evidence="2">NAD-dependent epimerase/dehydratase family protein</fullName>
    </submittedName>
</protein>
<comment type="caution">
    <text evidence="2">The sequence shown here is derived from an EMBL/GenBank/DDBJ whole genome shotgun (WGS) entry which is preliminary data.</text>
</comment>
<evidence type="ECO:0000313" key="2">
    <source>
        <dbReference type="EMBL" id="MQQ09942.1"/>
    </source>
</evidence>
<name>A0A843YL18_9RHOB</name>
<dbReference type="Pfam" id="PF01370">
    <property type="entry name" value="Epimerase"/>
    <property type="match status" value="1"/>
</dbReference>
<dbReference type="AlphaFoldDB" id="A0A843YL18"/>
<evidence type="ECO:0000259" key="1">
    <source>
        <dbReference type="Pfam" id="PF01370"/>
    </source>
</evidence>
<keyword evidence="3" id="KW-1185">Reference proteome</keyword>
<dbReference type="EMBL" id="WIBF01000011">
    <property type="protein sequence ID" value="MQQ09942.1"/>
    <property type="molecule type" value="Genomic_DNA"/>
</dbReference>
<dbReference type="PANTHER" id="PTHR43245:SF53">
    <property type="entry name" value="EPIMERASE-RELATED"/>
    <property type="match status" value="1"/>
</dbReference>
<dbReference type="PANTHER" id="PTHR43245">
    <property type="entry name" value="BIFUNCTIONAL POLYMYXIN RESISTANCE PROTEIN ARNA"/>
    <property type="match status" value="1"/>
</dbReference>
<dbReference type="CDD" id="cd08946">
    <property type="entry name" value="SDR_e"/>
    <property type="match status" value="1"/>
</dbReference>
<gene>
    <name evidence="2" type="ORF">GFB49_15865</name>
</gene>
<dbReference type="Proteomes" id="UP000444174">
    <property type="component" value="Unassembled WGS sequence"/>
</dbReference>